<dbReference type="RefSeq" id="WP_126128229.1">
    <property type="nucleotide sequence ID" value="NZ_CP034464.1"/>
</dbReference>
<dbReference type="Proteomes" id="UP000275663">
    <property type="component" value="Chromosome"/>
</dbReference>
<dbReference type="InterPro" id="IPR049059">
    <property type="entry name" value="NAD_Glu_DH_HM1"/>
</dbReference>
<evidence type="ECO:0000259" key="2">
    <source>
        <dbReference type="Pfam" id="PF05088"/>
    </source>
</evidence>
<accession>A0A3Q9BRJ8</accession>
<feature type="domain" description="NAD-glutamate dehydrogenase catalytic" evidence="2">
    <location>
        <begin position="718"/>
        <end position="1213"/>
    </location>
</feature>
<reference evidence="7 8" key="1">
    <citation type="journal article" date="2011" name="Int. J. Syst. Evol. Microbiol.">
        <title>Description of Undibacterium oligocarboniphilum sp. nov., isolated from purified water, and Undibacterium pigrum strain CCUG 49012 as the type strain of Undibacterium parvum sp. nov., and emended descriptions of the genus Undibacterium and the species Undibacterium pigrum.</title>
        <authorList>
            <person name="Eder W."/>
            <person name="Wanner G."/>
            <person name="Ludwig W."/>
            <person name="Busse H.J."/>
            <person name="Ziemke-Kageler F."/>
            <person name="Lang E."/>
        </authorList>
    </citation>
    <scope>NUCLEOTIDE SEQUENCE [LARGE SCALE GENOMIC DNA]</scope>
    <source>
        <strain evidence="7 8">DSM 23061</strain>
    </source>
</reference>
<dbReference type="OrthoDB" id="9758052at2"/>
<dbReference type="InterPro" id="IPR007780">
    <property type="entry name" value="NAD_Glu_DH_bac"/>
</dbReference>
<dbReference type="InterPro" id="IPR046346">
    <property type="entry name" value="Aminoacid_DH-like_N_sf"/>
</dbReference>
<dbReference type="InterPro" id="IPR028971">
    <property type="entry name" value="NAD-GDH_cat"/>
</dbReference>
<gene>
    <name evidence="7" type="ORF">EJN92_13050</name>
</gene>
<feature type="domain" description="NAD-glutamate dehydrogenase N-terminal ACT1" evidence="4">
    <location>
        <begin position="27"/>
        <end position="174"/>
    </location>
</feature>
<evidence type="ECO:0000313" key="7">
    <source>
        <dbReference type="EMBL" id="AZP12850.1"/>
    </source>
</evidence>
<dbReference type="Pfam" id="PF21074">
    <property type="entry name" value="GDH_C"/>
    <property type="match status" value="1"/>
</dbReference>
<keyword evidence="8" id="KW-1185">Reference proteome</keyword>
<proteinExistence type="predicted"/>
<dbReference type="InterPro" id="IPR036291">
    <property type="entry name" value="NAD(P)-bd_dom_sf"/>
</dbReference>
<dbReference type="InterPro" id="IPR024727">
    <property type="entry name" value="NAD_Glu_DH_N_ACT1"/>
</dbReference>
<organism evidence="7 8">
    <name type="scientific">Undibacterium parvum</name>
    <dbReference type="NCBI Taxonomy" id="401471"/>
    <lineage>
        <taxon>Bacteria</taxon>
        <taxon>Pseudomonadati</taxon>
        <taxon>Pseudomonadota</taxon>
        <taxon>Betaproteobacteria</taxon>
        <taxon>Burkholderiales</taxon>
        <taxon>Oxalobacteraceae</taxon>
        <taxon>Undibacterium</taxon>
    </lineage>
</organism>
<dbReference type="GO" id="GO:0004352">
    <property type="term" value="F:glutamate dehydrogenase (NAD+) activity"/>
    <property type="evidence" value="ECO:0007669"/>
    <property type="project" value="InterPro"/>
</dbReference>
<evidence type="ECO:0000256" key="1">
    <source>
        <dbReference type="ARBA" id="ARBA00023002"/>
    </source>
</evidence>
<dbReference type="PANTHER" id="PTHR43403">
    <property type="entry name" value="NAD-SPECIFIC GLUTAMATE DEHYDROGENASE"/>
    <property type="match status" value="1"/>
</dbReference>
<dbReference type="SUPFAM" id="SSF51735">
    <property type="entry name" value="NAD(P)-binding Rossmann-fold domains"/>
    <property type="match status" value="1"/>
</dbReference>
<dbReference type="PIRSF" id="PIRSF036761">
    <property type="entry name" value="GDH_Mll4104"/>
    <property type="match status" value="1"/>
</dbReference>
<dbReference type="PANTHER" id="PTHR43403:SF1">
    <property type="entry name" value="NAD-SPECIFIC GLUTAMATE DEHYDROGENASE"/>
    <property type="match status" value="1"/>
</dbReference>
<feature type="domain" description="NAD-glutamate dehydrogenase ACT2" evidence="5">
    <location>
        <begin position="398"/>
        <end position="487"/>
    </location>
</feature>
<name>A0A3Q9BRJ8_9BURK</name>
<dbReference type="InterPro" id="IPR049064">
    <property type="entry name" value="NAD_Glu_DH_ACT3"/>
</dbReference>
<evidence type="ECO:0000259" key="5">
    <source>
        <dbReference type="Pfam" id="PF21076"/>
    </source>
</evidence>
<keyword evidence="1" id="KW-0560">Oxidoreductase</keyword>
<evidence type="ECO:0000313" key="8">
    <source>
        <dbReference type="Proteomes" id="UP000275663"/>
    </source>
</evidence>
<dbReference type="KEGG" id="upv:EJN92_13050"/>
<feature type="domain" description="NAD-glutamate dehydrogenase ACT3" evidence="6">
    <location>
        <begin position="543"/>
        <end position="618"/>
    </location>
</feature>
<dbReference type="InterPro" id="IPR048381">
    <property type="entry name" value="GDH_C"/>
</dbReference>
<dbReference type="GO" id="GO:0004069">
    <property type="term" value="F:L-aspartate:2-oxoglutarate aminotransferase activity"/>
    <property type="evidence" value="ECO:0007669"/>
    <property type="project" value="InterPro"/>
</dbReference>
<dbReference type="Pfam" id="PF21077">
    <property type="entry name" value="GDH_ACT3"/>
    <property type="match status" value="1"/>
</dbReference>
<dbReference type="Pfam" id="PF21078">
    <property type="entry name" value="GDH_HM3"/>
    <property type="match status" value="1"/>
</dbReference>
<protein>
    <submittedName>
        <fullName evidence="7">NAD-glutamate dehydrogenase</fullName>
    </submittedName>
</protein>
<dbReference type="Pfam" id="PF21075">
    <property type="entry name" value="GDH_ACT1"/>
    <property type="match status" value="1"/>
</dbReference>
<dbReference type="Pfam" id="PF05088">
    <property type="entry name" value="Bac_GDH_CD"/>
    <property type="match status" value="1"/>
</dbReference>
<dbReference type="InterPro" id="IPR049058">
    <property type="entry name" value="NAD_Glu_DH_HM2"/>
</dbReference>
<dbReference type="GO" id="GO:0006538">
    <property type="term" value="P:L-glutamate catabolic process"/>
    <property type="evidence" value="ECO:0007669"/>
    <property type="project" value="InterPro"/>
</dbReference>
<evidence type="ECO:0000259" key="6">
    <source>
        <dbReference type="Pfam" id="PF21077"/>
    </source>
</evidence>
<dbReference type="Pfam" id="PF21079">
    <property type="entry name" value="GDH_HM2"/>
    <property type="match status" value="1"/>
</dbReference>
<dbReference type="Gene3D" id="3.40.50.720">
    <property type="entry name" value="NAD(P)-binding Rossmann-like Domain"/>
    <property type="match status" value="1"/>
</dbReference>
<dbReference type="Pfam" id="PF21073">
    <property type="entry name" value="GDH_HM1"/>
    <property type="match status" value="1"/>
</dbReference>
<evidence type="ECO:0000259" key="4">
    <source>
        <dbReference type="Pfam" id="PF21075"/>
    </source>
</evidence>
<dbReference type="SUPFAM" id="SSF53223">
    <property type="entry name" value="Aminoacid dehydrogenase-like, N-terminal domain"/>
    <property type="match status" value="1"/>
</dbReference>
<feature type="domain" description="NAD-specific glutamate dehydrogenase C-terminal" evidence="3">
    <location>
        <begin position="1258"/>
        <end position="1587"/>
    </location>
</feature>
<sequence length="1590" mass="174512">MTTSHLAELLAYAQEHTGSAADRQAGFVAAYFENTDPDEVQARGSATLFAVANAHWRLLDAPRAANSAKLRVFNPTLAEDGFVSEHTVIQIVNDNMPFLVDSVTMAINRSGRTAHWIVHPLMSVARDAQGGIAAVSTVATANAAGKQDKIESLILVECDRIVAVTEQQALADELSRVLADVRGAVDDWPAMLARVQSVTQAAEKSPLSPANREEGIAFLHWMEARHFTFLGARDYDLKRDGDSVTMVARPDTGLGILRGAVQTIETVLSPEAVALVDSDELVLVTKTMTRATVHRPAWLDYIGVKRFDEAGQVIGESRFLGLYTSTAYSCNVEDIPQVRQRAADVMSNAGVVPDSHAAKSLQSILDDYPRDELFQIDTATLTEHAVGILRLQERQRTRLFLRRDPFGRFTSAQVFVPRDRYNTELRVKISTELMAALNGQSIEFTPMLTDSPLARIHYLVRAKEHAPHNVNLQALEARIAKLAQRWEDDCSTELLRAHGEGQGLALAHRFANAFSTAYREDFSALVAAEDADMLANLTANSPLAVKLYRPLDAAPGMLRFKIYNTSKVALSDSLPVLERMGARVLDEHPYHIASANGNAGESLWIHDLGLQLPPSTDLSTVKARFEALFALAWGAQVESDDLNRLVLSTALDARAIAVLRAYTRYFKQLGFAFSQSYIEATLNKNASIAQAIAELFDARFNPTLRVDRDAEQLRLKQQIESHLGNVASLDEDRILRQFFASVLATLRTNVWQSATTGGDKPYMSFKLNPREVPGVPEPKPLFEIWVYSPRVEGVHLRGGKVARGGLRWSDRREDFRTEILGLVKAQQVKNTVIVPVGSKGGFVLKNAPAASDREAYQAEGIACYKLFLSGLLDLTDNVVKGNVVPPLNVVRHDVDDPYLVVAADKGTATFSDIANGVSADYGFWLGDAFASGGSVGYDHKKMGITARGAWESVKRHFRSLSINTQTTPFTVAGIGDMSGDVFGNGMLLSEQIKLVVAFDHRHIFIDPTPDVASSFAERQRLFALPRSSWDDYDKSLISVGGGVYPRSAKSISLSPEARAVIGIENTDITPVELLKAILQAPVDLLYNGGIGTYVKAAFETHAQVGDKSSDAFRVNGNELRCKVLAEGGNLGCTQNGRVEFAQHGGRIYTDAIDNSAGVDCSDHEVNIKILLGSIVEAGDLTLKQRNDLLASMTDEVGLLVLTDNYYQSQALDIATHRPMYVLDGQQRLMQSLESQGRLNRAIEFLPNDEEIARRKAHKQGLTAPEGAVVLAYAKMSVFDELLASNLPDDPYFSGALKAYFPQVLSEKFGSAIAAHPLKREIIATFITNTVVNRTGATFVNFIASEAGASAADVIRAFTLAREIFDLEPLWDQIDALDYRVDSKLQLDLLTRLTAIAQRASRWMLRVRAQSTDLPTLIQHYQPAAREMREHLAVWLPLAAYDNWQQAAELLSSAGVETDLAQDLTALEFIFPALDLVDLAEGCKVDLEEAARAYFGVDAELGLTGWRTQINRLPTETLWQTQARGSARDDVYSIASQITKGLLSRNEEVSAWREQHTAAIARLCKLLATISTQGADLAPVSVALRELRHLA</sequence>
<dbReference type="InterPro" id="IPR049056">
    <property type="entry name" value="NAD_Glu_DH_HM3"/>
</dbReference>
<dbReference type="Pfam" id="PF21076">
    <property type="entry name" value="GDH_ACT2"/>
    <property type="match status" value="1"/>
</dbReference>
<dbReference type="EMBL" id="CP034464">
    <property type="protein sequence ID" value="AZP12850.1"/>
    <property type="molecule type" value="Genomic_DNA"/>
</dbReference>
<evidence type="ECO:0000259" key="3">
    <source>
        <dbReference type="Pfam" id="PF21074"/>
    </source>
</evidence>
<dbReference type="InterPro" id="IPR049062">
    <property type="entry name" value="NAD_Glu_DH_ACT2"/>
</dbReference>